<feature type="region of interest" description="Disordered" evidence="11">
    <location>
        <begin position="774"/>
        <end position="801"/>
    </location>
</feature>
<keyword evidence="5" id="KW-0255">Endonuclease</keyword>
<sequence>MLLRFDSTQFARCGPMTWIPSGSSSTDRFLPPLPVLAHLPPPYSLLFPPPPSVEMEETDSPPTAHKPCLAAKRPLMAPYSEAAKALLSSPLPPELVVDFKGCSATPISPPTVSTPLRNSNSENNVHHMPAESGARRLDGAGFIPACRTLSDGARKSYARRKLESEDSSYDSDYECSDSLSLALTSLSGDLNQSAPGAAQQHEDVSRTVSDTLAAEFSEYVSVYNPPFHRLKEAARDDSGDSDESPPAPANDPSYSSRVEFALKLGYTEQQVQKALVKLGQPTQNELLAELIRLASLAGPTSTEAIETQTDCFRSHRPLSITSSDEAVLRHVVIDGSNVAISHGNKEVFSCRGIQLCVDWFRARGHHEITVFVPMWRKETSKIDAPIANQEILLELEKERMLVFTPSRQVGGRRLVCYDDRYILRLAAETDGIVVSNDNYRDLVSENPEYRKIVEERILMYSFVNDRFMPPEDPLGRNGPKLDRFLRKPPAKGSAEATGPPCPYGKKCTYGNKCKYYHPERGNVPQKTISERLVEQTAHRHLLEVKARNSGQTVARKSGFIRESSPTCKTFSLPLAKEVAGASSGKPPSPVKKTPLARTKSIVPSLTVLPPELIEERPVQDDTNPPEEQANKATILKSRSVENMARLSPVRSAVPAQQQQIPHGLMLHAPPPAFSVPPPPMTMDGFGSSSMNWNRSGHVPLGQQLSDSPSATSSSGLEDADDSARSNPHRKVQRQLTLNPLNPACDPRLYTLKGLAPPYPPPPISVHSIVTRNASAPAPTSQLHTRTHPHLQPTGANNHMQRLNSTSDTQLNLYGATASTSVASAQDWNSQGLTDPFDEWTTSPPPPLPPVQPTQHVHQHSWASRTSSLPAHQHLSSSPLQAFGENGPNSKSEARYKLFYHLAAIFPEEQVRQVMSLMPDETNAQKICAAILALYPKDN</sequence>
<evidence type="ECO:0000256" key="2">
    <source>
        <dbReference type="ARBA" id="ARBA00010922"/>
    </source>
</evidence>
<keyword evidence="7" id="KW-0378">Hydrolase</keyword>
<keyword evidence="14" id="KW-1185">Reference proteome</keyword>
<evidence type="ECO:0000313" key="14">
    <source>
        <dbReference type="Proteomes" id="UP001234178"/>
    </source>
</evidence>
<dbReference type="PROSITE" id="PS50103">
    <property type="entry name" value="ZF_C3H1"/>
    <property type="match status" value="1"/>
</dbReference>
<dbReference type="Pfam" id="PF11977">
    <property type="entry name" value="RNase_Zc3h12a"/>
    <property type="match status" value="1"/>
</dbReference>
<comment type="similarity">
    <text evidence="2">Belongs to the ZC3H12 family.</text>
</comment>
<feature type="region of interest" description="Disordered" evidence="11">
    <location>
        <begin position="233"/>
        <end position="254"/>
    </location>
</feature>
<dbReference type="InterPro" id="IPR021869">
    <property type="entry name" value="RNase_Zc3h12_NYN"/>
</dbReference>
<keyword evidence="6 10" id="KW-0863">Zinc-finger</keyword>
<keyword evidence="4 10" id="KW-0479">Metal-binding</keyword>
<comment type="caution">
    <text evidence="13">The sequence shown here is derived from an EMBL/GenBank/DDBJ whole genome shotgun (WGS) entry which is preliminary data.</text>
</comment>
<evidence type="ECO:0000256" key="8">
    <source>
        <dbReference type="ARBA" id="ARBA00022833"/>
    </source>
</evidence>
<evidence type="ECO:0000256" key="11">
    <source>
        <dbReference type="SAM" id="MobiDB-lite"/>
    </source>
</evidence>
<keyword evidence="9" id="KW-0460">Magnesium</keyword>
<feature type="compositionally biased region" description="Polar residues" evidence="11">
    <location>
        <begin position="774"/>
        <end position="783"/>
    </location>
</feature>
<evidence type="ECO:0000313" key="13">
    <source>
        <dbReference type="EMBL" id="KAK4011981.1"/>
    </source>
</evidence>
<dbReference type="InterPro" id="IPR000571">
    <property type="entry name" value="Znf_CCCH"/>
</dbReference>
<evidence type="ECO:0000256" key="5">
    <source>
        <dbReference type="ARBA" id="ARBA00022759"/>
    </source>
</evidence>
<feature type="region of interest" description="Disordered" evidence="11">
    <location>
        <begin position="615"/>
        <end position="638"/>
    </location>
</feature>
<feature type="compositionally biased region" description="Polar residues" evidence="11">
    <location>
        <begin position="861"/>
        <end position="873"/>
    </location>
</feature>
<dbReference type="Pfam" id="PF18561">
    <property type="entry name" value="Regnase_1_C"/>
    <property type="match status" value="1"/>
</dbReference>
<keyword evidence="3" id="KW-0540">Nuclease</keyword>
<evidence type="ECO:0000256" key="4">
    <source>
        <dbReference type="ARBA" id="ARBA00022723"/>
    </source>
</evidence>
<protein>
    <recommendedName>
        <fullName evidence="12">C3H1-type domain-containing protein</fullName>
    </recommendedName>
</protein>
<evidence type="ECO:0000256" key="7">
    <source>
        <dbReference type="ARBA" id="ARBA00022801"/>
    </source>
</evidence>
<feature type="compositionally biased region" description="Polar residues" evidence="11">
    <location>
        <begin position="702"/>
        <end position="715"/>
    </location>
</feature>
<feature type="compositionally biased region" description="Pro residues" evidence="11">
    <location>
        <begin position="842"/>
        <end position="851"/>
    </location>
</feature>
<gene>
    <name evidence="13" type="ORF">OUZ56_021084</name>
</gene>
<dbReference type="InterPro" id="IPR051101">
    <property type="entry name" value="ZC3H12/N4BP1_RNase_Reg"/>
</dbReference>
<feature type="domain" description="C3H1-type" evidence="12">
    <location>
        <begin position="495"/>
        <end position="520"/>
    </location>
</feature>
<evidence type="ECO:0000256" key="10">
    <source>
        <dbReference type="PROSITE-ProRule" id="PRU00723"/>
    </source>
</evidence>
<comment type="cofactor">
    <cofactor evidence="1">
        <name>Mg(2+)</name>
        <dbReference type="ChEBI" id="CHEBI:18420"/>
    </cofactor>
</comment>
<reference evidence="13 14" key="1">
    <citation type="journal article" date="2023" name="Nucleic Acids Res.">
        <title>The hologenome of Daphnia magna reveals possible DNA methylation and microbiome-mediated evolution of the host genome.</title>
        <authorList>
            <person name="Chaturvedi A."/>
            <person name="Li X."/>
            <person name="Dhandapani V."/>
            <person name="Marshall H."/>
            <person name="Kissane S."/>
            <person name="Cuenca-Cambronero M."/>
            <person name="Asole G."/>
            <person name="Calvet F."/>
            <person name="Ruiz-Romero M."/>
            <person name="Marangio P."/>
            <person name="Guigo R."/>
            <person name="Rago D."/>
            <person name="Mirbahai L."/>
            <person name="Eastwood N."/>
            <person name="Colbourne J.K."/>
            <person name="Zhou J."/>
            <person name="Mallon E."/>
            <person name="Orsini L."/>
        </authorList>
    </citation>
    <scope>NUCLEOTIDE SEQUENCE [LARGE SCALE GENOMIC DNA]</scope>
    <source>
        <strain evidence="13">LRV0_1</strain>
    </source>
</reference>
<evidence type="ECO:0000256" key="6">
    <source>
        <dbReference type="ARBA" id="ARBA00022771"/>
    </source>
</evidence>
<keyword evidence="8 10" id="KW-0862">Zinc</keyword>
<name>A0ABQ9ZGD4_9CRUS</name>
<dbReference type="Gene3D" id="3.40.50.11980">
    <property type="match status" value="1"/>
</dbReference>
<feature type="compositionally biased region" description="Polar residues" evidence="11">
    <location>
        <begin position="110"/>
        <end position="123"/>
    </location>
</feature>
<dbReference type="Proteomes" id="UP001234178">
    <property type="component" value="Unassembled WGS sequence"/>
</dbReference>
<dbReference type="PANTHER" id="PTHR12876">
    <property type="entry name" value="N4BP1-RELATED"/>
    <property type="match status" value="1"/>
</dbReference>
<dbReference type="CDD" id="cd14332">
    <property type="entry name" value="UBA_RuvA_C"/>
    <property type="match status" value="1"/>
</dbReference>
<evidence type="ECO:0000256" key="1">
    <source>
        <dbReference type="ARBA" id="ARBA00001946"/>
    </source>
</evidence>
<evidence type="ECO:0000256" key="9">
    <source>
        <dbReference type="ARBA" id="ARBA00022842"/>
    </source>
</evidence>
<dbReference type="InterPro" id="IPR011114">
    <property type="entry name" value="RuvA_C"/>
</dbReference>
<evidence type="ECO:0000259" key="12">
    <source>
        <dbReference type="PROSITE" id="PS50103"/>
    </source>
</evidence>
<feature type="zinc finger region" description="C3H1-type" evidence="10">
    <location>
        <begin position="495"/>
        <end position="520"/>
    </location>
</feature>
<dbReference type="CDD" id="cd18729">
    <property type="entry name" value="PIN_Zc3h12-like"/>
    <property type="match status" value="1"/>
</dbReference>
<feature type="region of interest" description="Disordered" evidence="11">
    <location>
        <begin position="673"/>
        <end position="743"/>
    </location>
</feature>
<feature type="region of interest" description="Disordered" evidence="11">
    <location>
        <begin position="824"/>
        <end position="873"/>
    </location>
</feature>
<accession>A0ABQ9ZGD4</accession>
<proteinExistence type="inferred from homology"/>
<dbReference type="PANTHER" id="PTHR12876:SF35">
    <property type="entry name" value="LD08718P-RELATED"/>
    <property type="match status" value="1"/>
</dbReference>
<dbReference type="InterPro" id="IPR040546">
    <property type="entry name" value="Rege-1_UBA-like"/>
</dbReference>
<organism evidence="13 14">
    <name type="scientific">Daphnia magna</name>
    <dbReference type="NCBI Taxonomy" id="35525"/>
    <lineage>
        <taxon>Eukaryota</taxon>
        <taxon>Metazoa</taxon>
        <taxon>Ecdysozoa</taxon>
        <taxon>Arthropoda</taxon>
        <taxon>Crustacea</taxon>
        <taxon>Branchiopoda</taxon>
        <taxon>Diplostraca</taxon>
        <taxon>Cladocera</taxon>
        <taxon>Anomopoda</taxon>
        <taxon>Daphniidae</taxon>
        <taxon>Daphnia</taxon>
    </lineage>
</organism>
<evidence type="ECO:0000256" key="3">
    <source>
        <dbReference type="ARBA" id="ARBA00022722"/>
    </source>
</evidence>
<dbReference type="EMBL" id="JAOYFB010000003">
    <property type="protein sequence ID" value="KAK4011981.1"/>
    <property type="molecule type" value="Genomic_DNA"/>
</dbReference>
<dbReference type="InterPro" id="IPR040757">
    <property type="entry name" value="Regnase_1/ZC3H12_C"/>
</dbReference>
<dbReference type="Pfam" id="PF18039">
    <property type="entry name" value="UBA_6"/>
    <property type="match status" value="1"/>
</dbReference>
<feature type="region of interest" description="Disordered" evidence="11">
    <location>
        <begin position="107"/>
        <end position="127"/>
    </location>
</feature>